<evidence type="ECO:0000256" key="1">
    <source>
        <dbReference type="SAM" id="MobiDB-lite"/>
    </source>
</evidence>
<proteinExistence type="predicted"/>
<dbReference type="AlphaFoldDB" id="A0AAW0E0R9"/>
<feature type="domain" description="YABBY protein C-terminal" evidence="2">
    <location>
        <begin position="47"/>
        <end position="95"/>
    </location>
</feature>
<dbReference type="SUPFAM" id="SSF47095">
    <property type="entry name" value="HMG-box"/>
    <property type="match status" value="1"/>
</dbReference>
<evidence type="ECO:0000313" key="3">
    <source>
        <dbReference type="EMBL" id="KAK7058596.1"/>
    </source>
</evidence>
<organism evidence="3 4">
    <name type="scientific">Paramarasmius palmivorus</name>
    <dbReference type="NCBI Taxonomy" id="297713"/>
    <lineage>
        <taxon>Eukaryota</taxon>
        <taxon>Fungi</taxon>
        <taxon>Dikarya</taxon>
        <taxon>Basidiomycota</taxon>
        <taxon>Agaricomycotina</taxon>
        <taxon>Agaricomycetes</taxon>
        <taxon>Agaricomycetidae</taxon>
        <taxon>Agaricales</taxon>
        <taxon>Marasmiineae</taxon>
        <taxon>Marasmiaceae</taxon>
        <taxon>Paramarasmius</taxon>
    </lineage>
</organism>
<dbReference type="Proteomes" id="UP001383192">
    <property type="component" value="Unassembled WGS sequence"/>
</dbReference>
<name>A0AAW0E0R9_9AGAR</name>
<gene>
    <name evidence="3" type="ORF">VNI00_002232</name>
</gene>
<dbReference type="InterPro" id="IPR056775">
    <property type="entry name" value="YABBY_C"/>
</dbReference>
<dbReference type="CDD" id="cd00084">
    <property type="entry name" value="HMG-box_SF"/>
    <property type="match status" value="1"/>
</dbReference>
<keyword evidence="4" id="KW-1185">Reference proteome</keyword>
<comment type="caution">
    <text evidence="3">The sequence shown here is derived from an EMBL/GenBank/DDBJ whole genome shotgun (WGS) entry which is preliminary data.</text>
</comment>
<evidence type="ECO:0000259" key="2">
    <source>
        <dbReference type="Pfam" id="PF04690"/>
    </source>
</evidence>
<dbReference type="Pfam" id="PF04690">
    <property type="entry name" value="YABBY"/>
    <property type="match status" value="1"/>
</dbReference>
<feature type="compositionally biased region" description="Basic and acidic residues" evidence="1">
    <location>
        <begin position="70"/>
        <end position="83"/>
    </location>
</feature>
<dbReference type="InterPro" id="IPR036910">
    <property type="entry name" value="HMG_box_dom_sf"/>
</dbReference>
<dbReference type="EMBL" id="JAYKXP010000005">
    <property type="protein sequence ID" value="KAK7058596.1"/>
    <property type="molecule type" value="Genomic_DNA"/>
</dbReference>
<protein>
    <recommendedName>
        <fullName evidence="2">YABBY protein C-terminal domain-containing protein</fullName>
    </recommendedName>
</protein>
<reference evidence="3 4" key="1">
    <citation type="submission" date="2024-01" db="EMBL/GenBank/DDBJ databases">
        <title>A draft genome for a cacao thread blight-causing isolate of Paramarasmius palmivorus.</title>
        <authorList>
            <person name="Baruah I.K."/>
            <person name="Bukari Y."/>
            <person name="Amoako-Attah I."/>
            <person name="Meinhardt L.W."/>
            <person name="Bailey B.A."/>
            <person name="Cohen S.P."/>
        </authorList>
    </citation>
    <scope>NUCLEOTIDE SEQUENCE [LARGE SCALE GENOMIC DNA]</scope>
    <source>
        <strain evidence="3 4">GH-12</strain>
    </source>
</reference>
<sequence length="102" mass="11892">MVSRTTQTAKRSSESLVRTSGNDIKLIDISWEPKRKFYLEAQKEYGKSPGAKKKLTKFNKFMKAEMARLKEEEPEMSHQERFKVATANWKNAPENPKREKDA</sequence>
<dbReference type="Gene3D" id="1.10.30.10">
    <property type="entry name" value="High mobility group box domain"/>
    <property type="match status" value="1"/>
</dbReference>
<evidence type="ECO:0000313" key="4">
    <source>
        <dbReference type="Proteomes" id="UP001383192"/>
    </source>
</evidence>
<feature type="region of interest" description="Disordered" evidence="1">
    <location>
        <begin position="70"/>
        <end position="102"/>
    </location>
</feature>
<accession>A0AAW0E0R9</accession>